<reference evidence="2 3" key="1">
    <citation type="submission" date="2024-02" db="EMBL/GenBank/DDBJ databases">
        <title>Genome analysis and characterization of Microbaculum marinisediminis sp. nov., isolated from marine sediment.</title>
        <authorList>
            <person name="Du Z.-J."/>
            <person name="Ye Y.-Q."/>
            <person name="Zhang Z.-R."/>
            <person name="Yuan S.-M."/>
            <person name="Zhang X.-Y."/>
        </authorList>
    </citation>
    <scope>NUCLEOTIDE SEQUENCE [LARGE SCALE GENOMIC DNA]</scope>
    <source>
        <strain evidence="2 3">SDUM1044001</strain>
    </source>
</reference>
<protein>
    <submittedName>
        <fullName evidence="2">Uncharacterized protein</fullName>
    </submittedName>
</protein>
<accession>A0AAW9RFE3</accession>
<dbReference type="AlphaFoldDB" id="A0AAW9RFE3"/>
<evidence type="ECO:0000313" key="2">
    <source>
        <dbReference type="EMBL" id="MEJ8572352.1"/>
    </source>
</evidence>
<evidence type="ECO:0000256" key="1">
    <source>
        <dbReference type="SAM" id="SignalP"/>
    </source>
</evidence>
<gene>
    <name evidence="2" type="ORF">V3328_12755</name>
</gene>
<feature type="chain" id="PRO_5043690300" evidence="1">
    <location>
        <begin position="19"/>
        <end position="172"/>
    </location>
</feature>
<organism evidence="2 3">
    <name type="scientific">Microbaculum marinum</name>
    <dbReference type="NCBI Taxonomy" id="1764581"/>
    <lineage>
        <taxon>Bacteria</taxon>
        <taxon>Pseudomonadati</taxon>
        <taxon>Pseudomonadota</taxon>
        <taxon>Alphaproteobacteria</taxon>
        <taxon>Hyphomicrobiales</taxon>
        <taxon>Tepidamorphaceae</taxon>
        <taxon>Microbaculum</taxon>
    </lineage>
</organism>
<dbReference type="Proteomes" id="UP001378188">
    <property type="component" value="Unassembled WGS sequence"/>
</dbReference>
<keyword evidence="3" id="KW-1185">Reference proteome</keyword>
<name>A0AAW9RFE3_9HYPH</name>
<evidence type="ECO:0000313" key="3">
    <source>
        <dbReference type="Proteomes" id="UP001378188"/>
    </source>
</evidence>
<feature type="signal peptide" evidence="1">
    <location>
        <begin position="1"/>
        <end position="18"/>
    </location>
</feature>
<proteinExistence type="predicted"/>
<sequence length="172" mass="18827">MKILRRYLPLLGSLMVLAAATKATHAEEAWPSREDLVWTVTDKADFDRTLLGIDTLRLVLASAIFEGDKTVSRLAQGRDPYLTLRETIIASPKALAARFQTAAPEAIKLSDEVIAVVVAIEDITQSKGIVPESDLAHVMFAGLRIFLLSAQVNGTDVHKWMCGTYPFSVACK</sequence>
<dbReference type="RefSeq" id="WP_340330037.1">
    <property type="nucleotide sequence ID" value="NZ_JAZHOF010000004.1"/>
</dbReference>
<comment type="caution">
    <text evidence="2">The sequence shown here is derived from an EMBL/GenBank/DDBJ whole genome shotgun (WGS) entry which is preliminary data.</text>
</comment>
<dbReference type="EMBL" id="JAZHOF010000004">
    <property type="protein sequence ID" value="MEJ8572352.1"/>
    <property type="molecule type" value="Genomic_DNA"/>
</dbReference>
<keyword evidence="1" id="KW-0732">Signal</keyword>